<comment type="caution">
    <text evidence="2">The sequence shown here is derived from an EMBL/GenBank/DDBJ whole genome shotgun (WGS) entry which is preliminary data.</text>
</comment>
<accession>A0A370XCD0</accession>
<organism evidence="2 3">
    <name type="scientific">Dyella psychrodurans</name>
    <dbReference type="NCBI Taxonomy" id="1927960"/>
    <lineage>
        <taxon>Bacteria</taxon>
        <taxon>Pseudomonadati</taxon>
        <taxon>Pseudomonadota</taxon>
        <taxon>Gammaproteobacteria</taxon>
        <taxon>Lysobacterales</taxon>
        <taxon>Rhodanobacteraceae</taxon>
        <taxon>Dyella</taxon>
    </lineage>
</organism>
<keyword evidence="3" id="KW-1185">Reference proteome</keyword>
<evidence type="ECO:0008006" key="4">
    <source>
        <dbReference type="Google" id="ProtNLM"/>
    </source>
</evidence>
<name>A0A370XCD0_9GAMM</name>
<gene>
    <name evidence="2" type="ORF">DWU99_01230</name>
</gene>
<dbReference type="AlphaFoldDB" id="A0A370XCD0"/>
<dbReference type="Proteomes" id="UP000255334">
    <property type="component" value="Unassembled WGS sequence"/>
</dbReference>
<reference evidence="2 3" key="1">
    <citation type="submission" date="2018-07" db="EMBL/GenBank/DDBJ databases">
        <title>Dyella monticola sp. nov. and Dyella psychrodurans sp. nov. isolated from monsoon evergreen broad-leaved forest soil of Dinghu Mountain, China.</title>
        <authorList>
            <person name="Gao Z."/>
            <person name="Qiu L."/>
        </authorList>
    </citation>
    <scope>NUCLEOTIDE SEQUENCE [LARGE SCALE GENOMIC DNA]</scope>
    <source>
        <strain evidence="2 3">4MSK11</strain>
    </source>
</reference>
<sequence length="333" mass="36706">MIEPNDALLDAIATRDAYQRNPDRAPWQAVHLAAAQSNRCALCGAPFDDRVVRPIADPVIPGEVGGPLHLADNFALLCSPCAQKRAHRDLLDLDGPVPAALLERRAALWLQYIPHHLTRLGRGRSQESYRVVLRDRASHARCPWVVDSTPEGVWIGHSLRSPDGPGRAAHVRLLAEHGAIRHLANDRARAFFLPSELALDGLWALIEAGGLIVSIDPHAAPSARDCPTWRHAWPVHLVSVIAHVRRCQEPGGTPYPSTPRAESDKPSARLHRTADRRAAVQRWRAEAEAARQRLTEARSKGAPALIVDALQKDWMRCVQRRTNALAGLDADRP</sequence>
<proteinExistence type="predicted"/>
<evidence type="ECO:0000313" key="2">
    <source>
        <dbReference type="EMBL" id="RDS85930.1"/>
    </source>
</evidence>
<dbReference type="EMBL" id="QRBF01000001">
    <property type="protein sequence ID" value="RDS85930.1"/>
    <property type="molecule type" value="Genomic_DNA"/>
</dbReference>
<feature type="compositionally biased region" description="Basic and acidic residues" evidence="1">
    <location>
        <begin position="261"/>
        <end position="271"/>
    </location>
</feature>
<feature type="region of interest" description="Disordered" evidence="1">
    <location>
        <begin position="249"/>
        <end position="271"/>
    </location>
</feature>
<dbReference type="RefSeq" id="WP_115476181.1">
    <property type="nucleotide sequence ID" value="NZ_QRBF01000001.1"/>
</dbReference>
<dbReference type="Gene3D" id="1.10.30.50">
    <property type="match status" value="1"/>
</dbReference>
<protein>
    <recommendedName>
        <fullName evidence="4">HNH endonuclease</fullName>
    </recommendedName>
</protein>
<evidence type="ECO:0000256" key="1">
    <source>
        <dbReference type="SAM" id="MobiDB-lite"/>
    </source>
</evidence>
<evidence type="ECO:0000313" key="3">
    <source>
        <dbReference type="Proteomes" id="UP000255334"/>
    </source>
</evidence>